<evidence type="ECO:0000259" key="8">
    <source>
        <dbReference type="PROSITE" id="PS51483"/>
    </source>
</evidence>
<comment type="subunit">
    <text evidence="4">Tetramer of two alpha and two beta subunits.</text>
</comment>
<dbReference type="InterPro" id="IPR041616">
    <property type="entry name" value="PheRS_beta_core"/>
</dbReference>
<dbReference type="EMBL" id="JAHLQI010000001">
    <property type="protein sequence ID" value="MBU5489525.1"/>
    <property type="molecule type" value="Genomic_DNA"/>
</dbReference>
<evidence type="ECO:0000313" key="9">
    <source>
        <dbReference type="EMBL" id="MBU5489525.1"/>
    </source>
</evidence>
<feature type="binding site" evidence="4">
    <location>
        <position position="458"/>
    </location>
    <ligand>
        <name>Mg(2+)</name>
        <dbReference type="ChEBI" id="CHEBI:18420"/>
        <note>shared with alpha subunit</note>
    </ligand>
</feature>
<reference evidence="9 10" key="1">
    <citation type="submission" date="2021-06" db="EMBL/GenBank/DDBJ databases">
        <authorList>
            <person name="Sun Q."/>
            <person name="Li D."/>
        </authorList>
    </citation>
    <scope>NUCLEOTIDE SEQUENCE [LARGE SCALE GENOMIC DNA]</scope>
    <source>
        <strain evidence="9 10">MSJd-7</strain>
    </source>
</reference>
<dbReference type="Pfam" id="PF03147">
    <property type="entry name" value="FDX-ACB"/>
    <property type="match status" value="1"/>
</dbReference>
<keyword evidence="3 5" id="KW-0694">RNA-binding</keyword>
<dbReference type="InterPro" id="IPR005121">
    <property type="entry name" value="Fdx_antiC-bd"/>
</dbReference>
<dbReference type="NCBIfam" id="TIGR00472">
    <property type="entry name" value="pheT_bact"/>
    <property type="match status" value="1"/>
</dbReference>
<dbReference type="InterPro" id="IPR002547">
    <property type="entry name" value="tRNA-bd_dom"/>
</dbReference>
<sequence length="799" mass="87384">MKLPMSWLAEFVDMTGISNKEYADKMTMSGSKVEEVVYLGDEIKNVVTGKILSNVPHPDSDHLVICQVDVGKDEPIQIVTGAPNAEVGRVVPVALHKSYLPGGVKITKGKLRGVPSNGMMCSHEELGLTLNEIPYGNPDGLLLMPEGTPVGVDIKTLVGLDEYVTDFEITSNRPDCLSVIGLARETAATFERELKLHEPVVKGIGGSINDELSVEVEATDLCPRYTARLVKNIKIEPSPAWMRERLHAAGVRPINNIVDITNYVMLEYGQPMHAFDYSCLKDGKIVVRRPKDGECIQTLDGENHSLDKDMLCIADGTTATAVAGVMGGYESEITEKTQTVVFESANFHGATVRITAQKLGMRTEASGRFEKGLDPRMTLDAVNRACELIEMLGAGEVVDGVIDVDATSDEHKRLPLECAKMNALLGIDLSREEIIGYLNRLGFVIEGDEVIVPFYRTDIARMCDLAEEVARMYGYDNIPTTQFGGTAAGGLSPKQSFEKNIGVYARACGFDEAQNFSFGSPKMYDSIGLPEDSEKRLSVTILNPLGEDFSIMRTTSLPSMLECLMHNLNHRNPTASLYEVATVYLPEIKDGKVNADVLPQEPHILTMGTYGRLSFFQFKGMLEKILSESGVSDVSFEPVTDNPSYHPGRCAKILTGETELGIFGTIHPVISKNYGAGKSELLAAEINLDVMFAHANTDKLYQPLPKYPASTRDIAVLCDDSIPVAHMEKAIAKTVGGILEAVSLFDVYKGDQVPEGKKSVAYSMRLRGSDRTLTDEECDNAMKKAIAALEKQFDAKLRQ</sequence>
<comment type="catalytic activity">
    <reaction evidence="4">
        <text>tRNA(Phe) + L-phenylalanine + ATP = L-phenylalanyl-tRNA(Phe) + AMP + diphosphate + H(+)</text>
        <dbReference type="Rhea" id="RHEA:19413"/>
        <dbReference type="Rhea" id="RHEA-COMP:9668"/>
        <dbReference type="Rhea" id="RHEA-COMP:9699"/>
        <dbReference type="ChEBI" id="CHEBI:15378"/>
        <dbReference type="ChEBI" id="CHEBI:30616"/>
        <dbReference type="ChEBI" id="CHEBI:33019"/>
        <dbReference type="ChEBI" id="CHEBI:58095"/>
        <dbReference type="ChEBI" id="CHEBI:78442"/>
        <dbReference type="ChEBI" id="CHEBI:78531"/>
        <dbReference type="ChEBI" id="CHEBI:456215"/>
        <dbReference type="EC" id="6.1.1.20"/>
    </reaction>
</comment>
<dbReference type="Pfam" id="PF03484">
    <property type="entry name" value="B5"/>
    <property type="match status" value="1"/>
</dbReference>
<dbReference type="CDD" id="cd00769">
    <property type="entry name" value="PheRS_beta_core"/>
    <property type="match status" value="1"/>
</dbReference>
<gene>
    <name evidence="4 9" type="primary">pheT</name>
    <name evidence="9" type="ORF">KQI75_02585</name>
</gene>
<keyword evidence="4" id="KW-0479">Metal-binding</keyword>
<dbReference type="InterPro" id="IPR005146">
    <property type="entry name" value="B3/B4_tRNA-bd"/>
</dbReference>
<comment type="subcellular location">
    <subcellularLocation>
        <location evidence="1 4">Cytoplasm</location>
    </subcellularLocation>
</comment>
<dbReference type="SMART" id="SM00874">
    <property type="entry name" value="B5"/>
    <property type="match status" value="1"/>
</dbReference>
<dbReference type="SMART" id="SM00896">
    <property type="entry name" value="FDX-ACB"/>
    <property type="match status" value="1"/>
</dbReference>
<dbReference type="Pfam" id="PF01588">
    <property type="entry name" value="tRNA_bind"/>
    <property type="match status" value="1"/>
</dbReference>
<evidence type="ECO:0000256" key="5">
    <source>
        <dbReference type="PROSITE-ProRule" id="PRU00209"/>
    </source>
</evidence>
<dbReference type="NCBIfam" id="NF045760">
    <property type="entry name" value="YtpR"/>
    <property type="match status" value="1"/>
</dbReference>
<keyword evidence="10" id="KW-1185">Reference proteome</keyword>
<evidence type="ECO:0000259" key="6">
    <source>
        <dbReference type="PROSITE" id="PS50886"/>
    </source>
</evidence>
<dbReference type="PANTHER" id="PTHR10947:SF0">
    <property type="entry name" value="PHENYLALANINE--TRNA LIGASE BETA SUBUNIT"/>
    <property type="match status" value="1"/>
</dbReference>
<comment type="caution">
    <text evidence="9">The sequence shown here is derived from an EMBL/GenBank/DDBJ whole genome shotgun (WGS) entry which is preliminary data.</text>
</comment>
<organism evidence="9 10">
    <name type="scientific">Butyricicoccus intestinisimiae</name>
    <dbReference type="NCBI Taxonomy" id="2841509"/>
    <lineage>
        <taxon>Bacteria</taxon>
        <taxon>Bacillati</taxon>
        <taxon>Bacillota</taxon>
        <taxon>Clostridia</taxon>
        <taxon>Eubacteriales</taxon>
        <taxon>Butyricicoccaceae</taxon>
        <taxon>Butyricicoccus</taxon>
    </lineage>
</organism>
<feature type="binding site" evidence="4">
    <location>
        <position position="464"/>
    </location>
    <ligand>
        <name>Mg(2+)</name>
        <dbReference type="ChEBI" id="CHEBI:18420"/>
        <note>shared with alpha subunit</note>
    </ligand>
</feature>
<feature type="binding site" evidence="4">
    <location>
        <position position="467"/>
    </location>
    <ligand>
        <name>Mg(2+)</name>
        <dbReference type="ChEBI" id="CHEBI:18420"/>
        <note>shared with alpha subunit</note>
    </ligand>
</feature>
<keyword evidence="4" id="KW-0067">ATP-binding</keyword>
<dbReference type="CDD" id="cd02796">
    <property type="entry name" value="tRNA_bind_bactPheRS"/>
    <property type="match status" value="1"/>
</dbReference>
<proteinExistence type="inferred from homology"/>
<dbReference type="InterPro" id="IPR045060">
    <property type="entry name" value="Phe-tRNA-ligase_IIc_bsu"/>
</dbReference>
<evidence type="ECO:0000256" key="2">
    <source>
        <dbReference type="ARBA" id="ARBA00022490"/>
    </source>
</evidence>
<keyword evidence="4" id="KW-0030">Aminoacyl-tRNA synthetase</keyword>
<evidence type="ECO:0000256" key="3">
    <source>
        <dbReference type="ARBA" id="ARBA00022884"/>
    </source>
</evidence>
<keyword evidence="4" id="KW-0460">Magnesium</keyword>
<evidence type="ECO:0000256" key="1">
    <source>
        <dbReference type="ARBA" id="ARBA00004496"/>
    </source>
</evidence>
<dbReference type="EC" id="6.1.1.20" evidence="4"/>
<dbReference type="PROSITE" id="PS51447">
    <property type="entry name" value="FDX_ACB"/>
    <property type="match status" value="1"/>
</dbReference>
<comment type="cofactor">
    <cofactor evidence="4">
        <name>Mg(2+)</name>
        <dbReference type="ChEBI" id="CHEBI:18420"/>
    </cofactor>
    <text evidence="4">Binds 2 magnesium ions per tetramer.</text>
</comment>
<keyword evidence="2 4" id="KW-0963">Cytoplasm</keyword>
<dbReference type="PROSITE" id="PS51483">
    <property type="entry name" value="B5"/>
    <property type="match status" value="1"/>
</dbReference>
<dbReference type="HAMAP" id="MF_00283">
    <property type="entry name" value="Phe_tRNA_synth_beta1"/>
    <property type="match status" value="1"/>
</dbReference>
<feature type="domain" description="FDX-ACB" evidence="7">
    <location>
        <begin position="705"/>
        <end position="798"/>
    </location>
</feature>
<dbReference type="Pfam" id="PF03483">
    <property type="entry name" value="B3_4"/>
    <property type="match status" value="1"/>
</dbReference>
<comment type="similarity">
    <text evidence="4">Belongs to the phenylalanyl-tRNA synthetase beta subunit family. Type 1 subfamily.</text>
</comment>
<dbReference type="InterPro" id="IPR004532">
    <property type="entry name" value="Phe-tRNA-ligase_IIc_bsu_bact"/>
</dbReference>
<evidence type="ECO:0000313" key="10">
    <source>
        <dbReference type="Proteomes" id="UP000783588"/>
    </source>
</evidence>
<evidence type="ECO:0000259" key="7">
    <source>
        <dbReference type="PROSITE" id="PS51447"/>
    </source>
</evidence>
<accession>A0ABS6EPB2</accession>
<dbReference type="Proteomes" id="UP000783588">
    <property type="component" value="Unassembled WGS sequence"/>
</dbReference>
<evidence type="ECO:0000256" key="4">
    <source>
        <dbReference type="HAMAP-Rule" id="MF_00283"/>
    </source>
</evidence>
<keyword evidence="4" id="KW-0648">Protein biosynthesis</keyword>
<dbReference type="Pfam" id="PF17759">
    <property type="entry name" value="tRNA_synthFbeta"/>
    <property type="match status" value="1"/>
</dbReference>
<name>A0ABS6EPB2_9FIRM</name>
<dbReference type="InterPro" id="IPR005147">
    <property type="entry name" value="tRNA_synthase_B5-dom"/>
</dbReference>
<feature type="domain" description="TRNA-binding" evidence="6">
    <location>
        <begin position="40"/>
        <end position="155"/>
    </location>
</feature>
<dbReference type="RefSeq" id="WP_216469118.1">
    <property type="nucleotide sequence ID" value="NZ_JAHLQI010000001.1"/>
</dbReference>
<keyword evidence="4 9" id="KW-0436">Ligase</keyword>
<keyword evidence="5" id="KW-0820">tRNA-binding</keyword>
<dbReference type="PANTHER" id="PTHR10947">
    <property type="entry name" value="PHENYLALANYL-TRNA SYNTHETASE BETA CHAIN AND LEUCINE-RICH REPEAT-CONTAINING PROTEIN 47"/>
    <property type="match status" value="1"/>
</dbReference>
<feature type="domain" description="B5" evidence="8">
    <location>
        <begin position="409"/>
        <end position="480"/>
    </location>
</feature>
<feature type="binding site" evidence="4">
    <location>
        <position position="468"/>
    </location>
    <ligand>
        <name>Mg(2+)</name>
        <dbReference type="ChEBI" id="CHEBI:18420"/>
        <note>shared with alpha subunit</note>
    </ligand>
</feature>
<dbReference type="GO" id="GO:0004826">
    <property type="term" value="F:phenylalanine-tRNA ligase activity"/>
    <property type="evidence" value="ECO:0007669"/>
    <property type="project" value="UniProtKB-EC"/>
</dbReference>
<dbReference type="InterPro" id="IPR033714">
    <property type="entry name" value="tRNA_bind_bactPheRS"/>
</dbReference>
<dbReference type="SMART" id="SM00873">
    <property type="entry name" value="B3_4"/>
    <property type="match status" value="1"/>
</dbReference>
<keyword evidence="4" id="KW-0547">Nucleotide-binding</keyword>
<protein>
    <recommendedName>
        <fullName evidence="4">Phenylalanine--tRNA ligase beta subunit</fullName>
        <ecNumber evidence="4">6.1.1.20</ecNumber>
    </recommendedName>
    <alternativeName>
        <fullName evidence="4">Phenylalanyl-tRNA synthetase beta subunit</fullName>
        <shortName evidence="4">PheRS</shortName>
    </alternativeName>
</protein>
<dbReference type="PROSITE" id="PS50886">
    <property type="entry name" value="TRBD"/>
    <property type="match status" value="1"/>
</dbReference>